<name>A0A853EP33_9MICO</name>
<protein>
    <submittedName>
        <fullName evidence="2">DinB family protein</fullName>
    </submittedName>
</protein>
<evidence type="ECO:0000313" key="3">
    <source>
        <dbReference type="Proteomes" id="UP000561011"/>
    </source>
</evidence>
<reference evidence="2 3" key="1">
    <citation type="submission" date="2020-07" db="EMBL/GenBank/DDBJ databases">
        <title>MOT database genomes.</title>
        <authorList>
            <person name="Joseph S."/>
            <person name="Aduse-Opoku J."/>
            <person name="Hashim A."/>
            <person name="Wade W."/>
            <person name="Curtis M."/>
        </authorList>
    </citation>
    <scope>NUCLEOTIDE SEQUENCE [LARGE SCALE GENOMIC DNA]</scope>
    <source>
        <strain evidence="2 3">DSM 100099</strain>
    </source>
</reference>
<keyword evidence="3" id="KW-1185">Reference proteome</keyword>
<dbReference type="AlphaFoldDB" id="A0A853EP33"/>
<dbReference type="Gene3D" id="1.20.120.450">
    <property type="entry name" value="dinb family like domain"/>
    <property type="match status" value="1"/>
</dbReference>
<evidence type="ECO:0000256" key="1">
    <source>
        <dbReference type="SAM" id="MobiDB-lite"/>
    </source>
</evidence>
<dbReference type="InterPro" id="IPR007061">
    <property type="entry name" value="MST-like"/>
</dbReference>
<proteinExistence type="predicted"/>
<dbReference type="RefSeq" id="WP_056129133.1">
    <property type="nucleotide sequence ID" value="NZ_JACBYE010000003.1"/>
</dbReference>
<gene>
    <name evidence="2" type="ORF">HZZ10_02360</name>
</gene>
<feature type="region of interest" description="Disordered" evidence="1">
    <location>
        <begin position="1"/>
        <end position="21"/>
    </location>
</feature>
<evidence type="ECO:0000313" key="2">
    <source>
        <dbReference type="EMBL" id="NYS92375.1"/>
    </source>
</evidence>
<accession>A0A853EP33</accession>
<sequence length="169" mass="19096">MSDVTQDTPRTQPPGRGDEKSTLMGFLMLNRETVVIKAQGLSDEDAARRLLPSLTTVSGIIRHLADVERSWFVEAVEQRPYDRRFGSDEDPDGEFRVTAQDSLAEIIDDYRASWAEADEVLARHDLDEAPDNPEYPSLRWVLVHVIEETARHLGHVDILRELLDGTTGE</sequence>
<dbReference type="SUPFAM" id="SSF109854">
    <property type="entry name" value="DinB/YfiT-like putative metalloenzymes"/>
    <property type="match status" value="1"/>
</dbReference>
<dbReference type="EMBL" id="JACBYE010000003">
    <property type="protein sequence ID" value="NYS92375.1"/>
    <property type="molecule type" value="Genomic_DNA"/>
</dbReference>
<organism evidence="2 3">
    <name type="scientific">Sanguibacter inulinus</name>
    <dbReference type="NCBI Taxonomy" id="60922"/>
    <lineage>
        <taxon>Bacteria</taxon>
        <taxon>Bacillati</taxon>
        <taxon>Actinomycetota</taxon>
        <taxon>Actinomycetes</taxon>
        <taxon>Micrococcales</taxon>
        <taxon>Sanguibacteraceae</taxon>
        <taxon>Sanguibacter</taxon>
    </lineage>
</organism>
<feature type="compositionally biased region" description="Polar residues" evidence="1">
    <location>
        <begin position="1"/>
        <end position="10"/>
    </location>
</feature>
<comment type="caution">
    <text evidence="2">The sequence shown here is derived from an EMBL/GenBank/DDBJ whole genome shotgun (WGS) entry which is preliminary data.</text>
</comment>
<dbReference type="Proteomes" id="UP000561011">
    <property type="component" value="Unassembled WGS sequence"/>
</dbReference>
<dbReference type="InterPro" id="IPR034660">
    <property type="entry name" value="DinB/YfiT-like"/>
</dbReference>
<dbReference type="Pfam" id="PF04978">
    <property type="entry name" value="MST"/>
    <property type="match status" value="1"/>
</dbReference>